<evidence type="ECO:0000256" key="1">
    <source>
        <dbReference type="SAM" id="Phobius"/>
    </source>
</evidence>
<evidence type="ECO:0000313" key="2">
    <source>
        <dbReference type="EMBL" id="PUV25073.1"/>
    </source>
</evidence>
<evidence type="ECO:0000313" key="3">
    <source>
        <dbReference type="Proteomes" id="UP000250831"/>
    </source>
</evidence>
<name>A0A363NWI1_9SPHI</name>
<keyword evidence="1" id="KW-0812">Transmembrane</keyword>
<proteinExistence type="predicted"/>
<dbReference type="AlphaFoldDB" id="A0A363NWI1"/>
<organism evidence="2 3">
    <name type="scientific">Sphingobacterium athyrii</name>
    <dbReference type="NCBI Taxonomy" id="2152717"/>
    <lineage>
        <taxon>Bacteria</taxon>
        <taxon>Pseudomonadati</taxon>
        <taxon>Bacteroidota</taxon>
        <taxon>Sphingobacteriia</taxon>
        <taxon>Sphingobacteriales</taxon>
        <taxon>Sphingobacteriaceae</taxon>
        <taxon>Sphingobacterium</taxon>
    </lineage>
</organism>
<comment type="caution">
    <text evidence="2">The sequence shown here is derived from an EMBL/GenBank/DDBJ whole genome shotgun (WGS) entry which is preliminary data.</text>
</comment>
<feature type="transmembrane region" description="Helical" evidence="1">
    <location>
        <begin position="12"/>
        <end position="33"/>
    </location>
</feature>
<dbReference type="Proteomes" id="UP000250831">
    <property type="component" value="Unassembled WGS sequence"/>
</dbReference>
<keyword evidence="1" id="KW-1133">Transmembrane helix</keyword>
<protein>
    <submittedName>
        <fullName evidence="2">Uncharacterized protein</fullName>
    </submittedName>
</protein>
<sequence>MISCFNDNILYIYLEAILSMRLIYLSSFLYFLLSAFPALSQQPFATQQKHLKKTFKTEIIKPLVVANEELYSSFDYLKKN</sequence>
<dbReference type="EMBL" id="QCXX01000002">
    <property type="protein sequence ID" value="PUV25073.1"/>
    <property type="molecule type" value="Genomic_DNA"/>
</dbReference>
<accession>A0A363NWI1</accession>
<keyword evidence="3" id="KW-1185">Reference proteome</keyword>
<gene>
    <name evidence="2" type="ORF">DCO56_09020</name>
</gene>
<keyword evidence="1" id="KW-0472">Membrane</keyword>
<reference evidence="2 3" key="1">
    <citation type="submission" date="2018-04" db="EMBL/GenBank/DDBJ databases">
        <title>Sphingobacterium sp. M46 Genome.</title>
        <authorList>
            <person name="Cheng J."/>
            <person name="Li Y."/>
        </authorList>
    </citation>
    <scope>NUCLEOTIDE SEQUENCE [LARGE SCALE GENOMIC DNA]</scope>
    <source>
        <strain evidence="2 3">M46</strain>
    </source>
</reference>